<dbReference type="EMBL" id="MFIF01000005">
    <property type="protein sequence ID" value="OGF87505.1"/>
    <property type="molecule type" value="Genomic_DNA"/>
</dbReference>
<protein>
    <submittedName>
        <fullName evidence="1">Uncharacterized protein</fullName>
    </submittedName>
</protein>
<name>A0A1F5XHU7_9BACT</name>
<accession>A0A1F5XHU7</accession>
<evidence type="ECO:0000313" key="1">
    <source>
        <dbReference type="EMBL" id="OGF87505.1"/>
    </source>
</evidence>
<sequence length="159" mass="17866">MKFETLSMESEAEFSPKQLVAEEKRVMGLEKYKNRITALATGVFLLVSVAACKTEGQRFDEKSKIKAEQVEKSITGDASLDQILEKIMGNKLPENASRLDEIKKYQGATDVLKNYARSQADKEKMRNALTTALQNPDVIKDKALHRALLEIIFTAHYGN</sequence>
<comment type="caution">
    <text evidence="1">The sequence shown here is derived from an EMBL/GenBank/DDBJ whole genome shotgun (WGS) entry which is preliminary data.</text>
</comment>
<reference evidence="1 2" key="1">
    <citation type="journal article" date="2016" name="Nat. Commun.">
        <title>Thousands of microbial genomes shed light on interconnected biogeochemical processes in an aquifer system.</title>
        <authorList>
            <person name="Anantharaman K."/>
            <person name="Brown C.T."/>
            <person name="Hug L.A."/>
            <person name="Sharon I."/>
            <person name="Castelle C.J."/>
            <person name="Probst A.J."/>
            <person name="Thomas B.C."/>
            <person name="Singh A."/>
            <person name="Wilkins M.J."/>
            <person name="Karaoz U."/>
            <person name="Brodie E.L."/>
            <person name="Williams K.H."/>
            <person name="Hubbard S.S."/>
            <person name="Banfield J.F."/>
        </authorList>
    </citation>
    <scope>NUCLEOTIDE SEQUENCE [LARGE SCALE GENOMIC DNA]</scope>
</reference>
<organism evidence="1 2">
    <name type="scientific">Candidatus Giovannonibacteria bacterium RIFCSPLOWO2_01_FULL_46_32</name>
    <dbReference type="NCBI Taxonomy" id="1798353"/>
    <lineage>
        <taxon>Bacteria</taxon>
        <taxon>Candidatus Giovannoniibacteriota</taxon>
    </lineage>
</organism>
<evidence type="ECO:0000313" key="2">
    <source>
        <dbReference type="Proteomes" id="UP000177346"/>
    </source>
</evidence>
<proteinExistence type="predicted"/>
<gene>
    <name evidence="1" type="ORF">A3B19_02905</name>
</gene>
<dbReference type="Proteomes" id="UP000177346">
    <property type="component" value="Unassembled WGS sequence"/>
</dbReference>
<dbReference type="AlphaFoldDB" id="A0A1F5XHU7"/>